<comment type="caution">
    <text evidence="10">The sequence shown here is derived from an EMBL/GenBank/DDBJ whole genome shotgun (WGS) entry which is preliminary data.</text>
</comment>
<dbReference type="InterPro" id="IPR018950">
    <property type="entry name" value="DiS-bond_isomerase_DsbC/G_N"/>
</dbReference>
<dbReference type="AlphaFoldDB" id="A0A1F6TB16"/>
<dbReference type="InterPro" id="IPR012336">
    <property type="entry name" value="Thioredoxin-like_fold"/>
</dbReference>
<feature type="domain" description="Thioredoxin-like fold" evidence="9">
    <location>
        <begin position="117"/>
        <end position="235"/>
    </location>
</feature>
<evidence type="ECO:0000256" key="5">
    <source>
        <dbReference type="ARBA" id="ARBA00023157"/>
    </source>
</evidence>
<sequence>MKYFRYFSVASILAAMLYLPVSAADNDVATLKKKVEATLGLTFDEVKPTPVAGLYEAVVGTRVVYISADGNYMFNGDLVDLTARKNLSEARRATLLNKALDQIGEANMIVIGPDKPKRTITVFTDVDCPYCAKLHLEVPELTKNGVKVRYLLFPRGGLDSPTYKRSVAVWCAADRVKAIGIAKNGGKIDMKTCDNPVAKHYQMGKDLGIDGTPTILIDDGQILPGYVPAARLLSTLEIKKG</sequence>
<name>A0A1F6TB16_9PROT</name>
<dbReference type="SUPFAM" id="SSF54423">
    <property type="entry name" value="DsbC/DsbG N-terminal domain-like"/>
    <property type="match status" value="1"/>
</dbReference>
<evidence type="ECO:0000256" key="6">
    <source>
        <dbReference type="ARBA" id="ARBA00023284"/>
    </source>
</evidence>
<dbReference type="Pfam" id="PF10411">
    <property type="entry name" value="DsbC_N"/>
    <property type="match status" value="1"/>
</dbReference>
<dbReference type="PANTHER" id="PTHR35272">
    <property type="entry name" value="THIOL:DISULFIDE INTERCHANGE PROTEIN DSBC-RELATED"/>
    <property type="match status" value="1"/>
</dbReference>
<feature type="domain" description="Disulphide bond isomerase DsbC/G N-terminal" evidence="8">
    <location>
        <begin position="22"/>
        <end position="89"/>
    </location>
</feature>
<dbReference type="Proteomes" id="UP000177925">
    <property type="component" value="Unassembled WGS sequence"/>
</dbReference>
<organism evidence="10 11">
    <name type="scientific">Candidatus Muproteobacteria bacterium RBG_16_64_11</name>
    <dbReference type="NCBI Taxonomy" id="1817758"/>
    <lineage>
        <taxon>Bacteria</taxon>
        <taxon>Pseudomonadati</taxon>
        <taxon>Pseudomonadota</taxon>
        <taxon>Candidatus Muproteobacteria</taxon>
    </lineage>
</organism>
<dbReference type="Gene3D" id="3.40.30.10">
    <property type="entry name" value="Glutaredoxin"/>
    <property type="match status" value="1"/>
</dbReference>
<accession>A0A1F6TB16</accession>
<comment type="function">
    <text evidence="7">Required for disulfide bond formation in some periplasmic proteins. Acts by transferring its disulfide bond to other proteins and is reduced in the process.</text>
</comment>
<protein>
    <recommendedName>
        <fullName evidence="7">Thiol:disulfide interchange protein</fullName>
    </recommendedName>
</protein>
<keyword evidence="3 7" id="KW-0732">Signal</keyword>
<evidence type="ECO:0000313" key="11">
    <source>
        <dbReference type="Proteomes" id="UP000177925"/>
    </source>
</evidence>
<evidence type="ECO:0000259" key="8">
    <source>
        <dbReference type="Pfam" id="PF10411"/>
    </source>
</evidence>
<dbReference type="Gene3D" id="3.10.450.70">
    <property type="entry name" value="Disulphide bond isomerase, DsbC/G, N-terminal"/>
    <property type="match status" value="1"/>
</dbReference>
<comment type="subcellular location">
    <subcellularLocation>
        <location evidence="1 7">Periplasm</location>
    </subcellularLocation>
</comment>
<dbReference type="Pfam" id="PF13098">
    <property type="entry name" value="Thioredoxin_2"/>
    <property type="match status" value="1"/>
</dbReference>
<dbReference type="InterPro" id="IPR033954">
    <property type="entry name" value="DiS-bond_Isoase_DsbC/G"/>
</dbReference>
<evidence type="ECO:0000256" key="2">
    <source>
        <dbReference type="ARBA" id="ARBA00009813"/>
    </source>
</evidence>
<dbReference type="CDD" id="cd03020">
    <property type="entry name" value="DsbA_DsbC_DsbG"/>
    <property type="match status" value="1"/>
</dbReference>
<reference evidence="10 11" key="1">
    <citation type="journal article" date="2016" name="Nat. Commun.">
        <title>Thousands of microbial genomes shed light on interconnected biogeochemical processes in an aquifer system.</title>
        <authorList>
            <person name="Anantharaman K."/>
            <person name="Brown C.T."/>
            <person name="Hug L.A."/>
            <person name="Sharon I."/>
            <person name="Castelle C.J."/>
            <person name="Probst A.J."/>
            <person name="Thomas B.C."/>
            <person name="Singh A."/>
            <person name="Wilkins M.J."/>
            <person name="Karaoz U."/>
            <person name="Brodie E.L."/>
            <person name="Williams K.H."/>
            <person name="Hubbard S.S."/>
            <person name="Banfield J.F."/>
        </authorList>
    </citation>
    <scope>NUCLEOTIDE SEQUENCE [LARGE SCALE GENOMIC DNA]</scope>
</reference>
<dbReference type="SUPFAM" id="SSF52833">
    <property type="entry name" value="Thioredoxin-like"/>
    <property type="match status" value="1"/>
</dbReference>
<gene>
    <name evidence="10" type="ORF">A2150_06410</name>
</gene>
<evidence type="ECO:0000256" key="3">
    <source>
        <dbReference type="ARBA" id="ARBA00022729"/>
    </source>
</evidence>
<dbReference type="InterPro" id="IPR009094">
    <property type="entry name" value="DiS-bond_isomerase_DsbC/G_N_sf"/>
</dbReference>
<keyword evidence="6 7" id="KW-0676">Redox-active center</keyword>
<evidence type="ECO:0000256" key="1">
    <source>
        <dbReference type="ARBA" id="ARBA00004418"/>
    </source>
</evidence>
<dbReference type="PANTHER" id="PTHR35272:SF3">
    <property type="entry name" value="THIOL:DISULFIDE INTERCHANGE PROTEIN DSBC"/>
    <property type="match status" value="1"/>
</dbReference>
<dbReference type="EMBL" id="MFSS01000095">
    <property type="protein sequence ID" value="OGI42266.1"/>
    <property type="molecule type" value="Genomic_DNA"/>
</dbReference>
<comment type="similarity">
    <text evidence="2 7">Belongs to the thioredoxin family. DsbC subfamily.</text>
</comment>
<feature type="chain" id="PRO_5010009264" description="Thiol:disulfide interchange protein" evidence="7">
    <location>
        <begin position="24"/>
        <end position="241"/>
    </location>
</feature>
<evidence type="ECO:0000256" key="7">
    <source>
        <dbReference type="RuleBase" id="RU364038"/>
    </source>
</evidence>
<dbReference type="InterPro" id="IPR051470">
    <property type="entry name" value="Thiol:disulfide_interchange"/>
</dbReference>
<dbReference type="InterPro" id="IPR036249">
    <property type="entry name" value="Thioredoxin-like_sf"/>
</dbReference>
<evidence type="ECO:0000259" key="9">
    <source>
        <dbReference type="Pfam" id="PF13098"/>
    </source>
</evidence>
<proteinExistence type="inferred from homology"/>
<keyword evidence="4 7" id="KW-0574">Periplasm</keyword>
<keyword evidence="5" id="KW-1015">Disulfide bond</keyword>
<dbReference type="STRING" id="1817758.A2150_06410"/>
<evidence type="ECO:0000256" key="4">
    <source>
        <dbReference type="ARBA" id="ARBA00022764"/>
    </source>
</evidence>
<dbReference type="GO" id="GO:0042597">
    <property type="term" value="C:periplasmic space"/>
    <property type="evidence" value="ECO:0007669"/>
    <property type="project" value="UniProtKB-SubCell"/>
</dbReference>
<evidence type="ECO:0000313" key="10">
    <source>
        <dbReference type="EMBL" id="OGI42266.1"/>
    </source>
</evidence>
<feature type="signal peptide" evidence="7">
    <location>
        <begin position="1"/>
        <end position="23"/>
    </location>
</feature>